<organism evidence="7 8">
    <name type="scientific">Roseicella aerolata</name>
    <dbReference type="NCBI Taxonomy" id="2883479"/>
    <lineage>
        <taxon>Bacteria</taxon>
        <taxon>Pseudomonadati</taxon>
        <taxon>Pseudomonadota</taxon>
        <taxon>Alphaproteobacteria</taxon>
        <taxon>Acetobacterales</taxon>
        <taxon>Roseomonadaceae</taxon>
        <taxon>Roseicella</taxon>
    </lineage>
</organism>
<accession>A0A9X1LAQ0</accession>
<comment type="subcellular location">
    <subcellularLocation>
        <location evidence="2">Secreted</location>
    </subcellularLocation>
</comment>
<keyword evidence="8" id="KW-1185">Reference proteome</keyword>
<comment type="function">
    <text evidence="1">Could be a virulence factor.</text>
</comment>
<dbReference type="SMART" id="SM00155">
    <property type="entry name" value="PLDc"/>
    <property type="match status" value="2"/>
</dbReference>
<dbReference type="GO" id="GO:0032049">
    <property type="term" value="P:cardiolipin biosynthetic process"/>
    <property type="evidence" value="ECO:0007669"/>
    <property type="project" value="UniProtKB-ARBA"/>
</dbReference>
<dbReference type="Gene3D" id="3.30.870.10">
    <property type="entry name" value="Endonuclease Chain A"/>
    <property type="match status" value="2"/>
</dbReference>
<gene>
    <name evidence="7" type="ORF">LHA35_07875</name>
</gene>
<dbReference type="RefSeq" id="WP_226606690.1">
    <property type="nucleotide sequence ID" value="NZ_JAJAQI010000009.1"/>
</dbReference>
<name>A0A9X1LAQ0_9PROT</name>
<dbReference type="InterPro" id="IPR001736">
    <property type="entry name" value="PLipase_D/transphosphatidylase"/>
</dbReference>
<dbReference type="PANTHER" id="PTHR21248:SF22">
    <property type="entry name" value="PHOSPHOLIPASE D"/>
    <property type="match status" value="1"/>
</dbReference>
<keyword evidence="4" id="KW-0964">Secreted</keyword>
<protein>
    <recommendedName>
        <fullName evidence="3">Phospholipase D</fullName>
    </recommendedName>
    <alternativeName>
        <fullName evidence="5">Choline phosphatase</fullName>
    </alternativeName>
</protein>
<dbReference type="SUPFAM" id="SSF56024">
    <property type="entry name" value="Phospholipase D/nuclease"/>
    <property type="match status" value="2"/>
</dbReference>
<evidence type="ECO:0000256" key="5">
    <source>
        <dbReference type="ARBA" id="ARBA00029594"/>
    </source>
</evidence>
<dbReference type="Proteomes" id="UP001139311">
    <property type="component" value="Unassembled WGS sequence"/>
</dbReference>
<evidence type="ECO:0000256" key="3">
    <source>
        <dbReference type="ARBA" id="ARBA00018392"/>
    </source>
</evidence>
<dbReference type="CDD" id="cd09159">
    <property type="entry name" value="PLDc_ybhO_like_2"/>
    <property type="match status" value="1"/>
</dbReference>
<feature type="domain" description="PLD phosphodiesterase" evidence="6">
    <location>
        <begin position="351"/>
        <end position="378"/>
    </location>
</feature>
<dbReference type="GO" id="GO:0005576">
    <property type="term" value="C:extracellular region"/>
    <property type="evidence" value="ECO:0007669"/>
    <property type="project" value="UniProtKB-SubCell"/>
</dbReference>
<dbReference type="Pfam" id="PF13091">
    <property type="entry name" value="PLDc_2"/>
    <property type="match status" value="2"/>
</dbReference>
<evidence type="ECO:0000313" key="7">
    <source>
        <dbReference type="EMBL" id="MCB4821647.1"/>
    </source>
</evidence>
<evidence type="ECO:0000256" key="1">
    <source>
        <dbReference type="ARBA" id="ARBA00003145"/>
    </source>
</evidence>
<dbReference type="GO" id="GO:0008808">
    <property type="term" value="F:cardiolipin synthase activity"/>
    <property type="evidence" value="ECO:0007669"/>
    <property type="project" value="TreeGrafter"/>
</dbReference>
<comment type="caution">
    <text evidence="7">The sequence shown here is derived from an EMBL/GenBank/DDBJ whole genome shotgun (WGS) entry which is preliminary data.</text>
</comment>
<evidence type="ECO:0000256" key="2">
    <source>
        <dbReference type="ARBA" id="ARBA00004613"/>
    </source>
</evidence>
<dbReference type="EMBL" id="JAJAQI010000009">
    <property type="protein sequence ID" value="MCB4821647.1"/>
    <property type="molecule type" value="Genomic_DNA"/>
</dbReference>
<evidence type="ECO:0000259" key="6">
    <source>
        <dbReference type="PROSITE" id="PS50035"/>
    </source>
</evidence>
<evidence type="ECO:0000256" key="4">
    <source>
        <dbReference type="ARBA" id="ARBA00022525"/>
    </source>
</evidence>
<dbReference type="CDD" id="cd09110">
    <property type="entry name" value="PLDc_CLS_1"/>
    <property type="match status" value="1"/>
</dbReference>
<dbReference type="GO" id="GO:0016020">
    <property type="term" value="C:membrane"/>
    <property type="evidence" value="ECO:0007669"/>
    <property type="project" value="TreeGrafter"/>
</dbReference>
<proteinExistence type="predicted"/>
<reference evidence="7" key="1">
    <citation type="submission" date="2021-10" db="EMBL/GenBank/DDBJ databases">
        <title>Roseicella aerolatum sp. nov., isolated from aerosols of e-waste dismantling site.</title>
        <authorList>
            <person name="Qin T."/>
        </authorList>
    </citation>
    <scope>NUCLEOTIDE SEQUENCE</scope>
    <source>
        <strain evidence="7">GB24</strain>
    </source>
</reference>
<sequence length="438" mass="48845">MRHAAARAARRAGSPWRRRLRDAAFLLAGALASLLVLNLLPAQRGLGALLDHGHGAGDPAFLRDMDGALGPSIRPGNRVETLVNGDRIFPAMLAAIAASERSINFETYVYWDGESARRFAEALAERARAGVEVRVLLDWFGSLPTERALLQLMRDAGADVRRFRRPRWYTLDRLNNRTHRKLLVVDGRVGFTGGVGIGDKWLGDARDETEWRETQYRVEGPVVAQMQAAFLENWLEVASELPRGPAQFPALAEAGPLPAQMVRSSPQGGATTMHLMLMMAIAAAERHIRIGVPYFVPDELAIRHLVEARRRGVTVDVLLPGPHMDKPFVRRASRHLWGPLLEAGVRIWEYQPSMYHPKLVLVDEAFASVGSTNFDERSFRLNDEANLNVFDADFARGQIALFDADLARAREVTLAAWRDRPGGQRLGDRVWALLRPQL</sequence>
<feature type="domain" description="PLD phosphodiesterase" evidence="6">
    <location>
        <begin position="174"/>
        <end position="201"/>
    </location>
</feature>
<dbReference type="PANTHER" id="PTHR21248">
    <property type="entry name" value="CARDIOLIPIN SYNTHASE"/>
    <property type="match status" value="1"/>
</dbReference>
<dbReference type="PROSITE" id="PS50035">
    <property type="entry name" value="PLD"/>
    <property type="match status" value="2"/>
</dbReference>
<dbReference type="AlphaFoldDB" id="A0A9X1LAQ0"/>
<dbReference type="InterPro" id="IPR025202">
    <property type="entry name" value="PLD-like_dom"/>
</dbReference>
<evidence type="ECO:0000313" key="8">
    <source>
        <dbReference type="Proteomes" id="UP001139311"/>
    </source>
</evidence>